<name>I3TN95_TISMK</name>
<keyword evidence="2" id="KW-1185">Reference proteome</keyword>
<dbReference type="AlphaFoldDB" id="I3TN95"/>
<gene>
    <name evidence="1" type="ordered locus">TMO_2395</name>
</gene>
<dbReference type="HOGENOM" id="CLU_1795612_0_0_5"/>
<evidence type="ECO:0000313" key="2">
    <source>
        <dbReference type="Proteomes" id="UP000005258"/>
    </source>
</evidence>
<accession>I3TN95</accession>
<reference evidence="1 2" key="1">
    <citation type="journal article" date="2012" name="J. Am. Chem. Soc.">
        <title>Bacterial biosynthesis and maturation of the didemnin anti-cancer agents.</title>
        <authorList>
            <person name="Xu Y."/>
            <person name="Kersten R.D."/>
            <person name="Nam S.J."/>
            <person name="Lu L."/>
            <person name="Al-Suwailem A.M."/>
            <person name="Zheng H."/>
            <person name="Fenical W."/>
            <person name="Dorrestein P.C."/>
            <person name="Moore B.S."/>
            <person name="Qian P.Y."/>
        </authorList>
    </citation>
    <scope>NUCLEOTIDE SEQUENCE [LARGE SCALE GENOMIC DNA]</scope>
    <source>
        <strain evidence="1 2">KA081020-065</strain>
    </source>
</reference>
<evidence type="ECO:0000313" key="1">
    <source>
        <dbReference type="EMBL" id="AFK54233.1"/>
    </source>
</evidence>
<organism evidence="1 2">
    <name type="scientific">Tistrella mobilis (strain KA081020-065)</name>
    <dbReference type="NCBI Taxonomy" id="1110502"/>
    <lineage>
        <taxon>Bacteria</taxon>
        <taxon>Pseudomonadati</taxon>
        <taxon>Pseudomonadota</taxon>
        <taxon>Alphaproteobacteria</taxon>
        <taxon>Geminicoccales</taxon>
        <taxon>Geminicoccaceae</taxon>
        <taxon>Tistrella</taxon>
    </lineage>
</organism>
<dbReference type="STRING" id="1110502.TMO_2395"/>
<sequence length="144" mass="15323">MTQARHTTYKDELLKVCDDLKAATAAMHAAAGGAPSNQQLLISGMAWLIRDTERSLRELTQGDEERAVHGPYDAIAHVAADMFRAAERAAAAERLGSVITGLAGHLRDTASLARAAEAKAHAELGDLLHRRAMGQDIGIGGEQE</sequence>
<dbReference type="KEGG" id="tmo:TMO_2395"/>
<dbReference type="RefSeq" id="WP_014745910.1">
    <property type="nucleotide sequence ID" value="NC_017956.1"/>
</dbReference>
<dbReference type="EMBL" id="CP003236">
    <property type="protein sequence ID" value="AFK54233.1"/>
    <property type="molecule type" value="Genomic_DNA"/>
</dbReference>
<protein>
    <submittedName>
        <fullName evidence="1">Uncharacterized protein</fullName>
    </submittedName>
</protein>
<dbReference type="Proteomes" id="UP000005258">
    <property type="component" value="Chromosome"/>
</dbReference>
<proteinExistence type="predicted"/>